<organism evidence="1 2">
    <name type="scientific">Microbispora oryzae</name>
    <dbReference type="NCBI Taxonomy" id="2806554"/>
    <lineage>
        <taxon>Bacteria</taxon>
        <taxon>Bacillati</taxon>
        <taxon>Actinomycetota</taxon>
        <taxon>Actinomycetes</taxon>
        <taxon>Streptosporangiales</taxon>
        <taxon>Streptosporangiaceae</taxon>
        <taxon>Microbispora</taxon>
    </lineage>
</organism>
<comment type="caution">
    <text evidence="1">The sequence shown here is derived from an EMBL/GenBank/DDBJ whole genome shotgun (WGS) entry which is preliminary data.</text>
</comment>
<name>A0A940WND1_9ACTN</name>
<reference evidence="1" key="1">
    <citation type="submission" date="2021-02" db="EMBL/GenBank/DDBJ databases">
        <title>Draft genome sequence of Microbispora sp. RL4-1S isolated from rice leaves in Thailand.</title>
        <authorList>
            <person name="Muangham S."/>
            <person name="Duangmal K."/>
        </authorList>
    </citation>
    <scope>NUCLEOTIDE SEQUENCE</scope>
    <source>
        <strain evidence="1">RL4-1S</strain>
    </source>
</reference>
<sequence>MPPIQRPPSPAPPPGIKSSTAIKLGTIGVLSALVVAFCAAQDRYGDYEEVGADCVDMSTPQPDGTYPVVDDDYCDDDSHVYHGSHGAYRWYYGGTRTGLRVGGGTTVRPPDAEITTRSGRVVQRGGFGFHSGGGG</sequence>
<keyword evidence="2" id="KW-1185">Reference proteome</keyword>
<dbReference type="EMBL" id="JAFCNB010000013">
    <property type="protein sequence ID" value="MBP2706567.1"/>
    <property type="molecule type" value="Genomic_DNA"/>
</dbReference>
<dbReference type="Proteomes" id="UP000674234">
    <property type="component" value="Unassembled WGS sequence"/>
</dbReference>
<protein>
    <submittedName>
        <fullName evidence="1">Uncharacterized protein</fullName>
    </submittedName>
</protein>
<evidence type="ECO:0000313" key="1">
    <source>
        <dbReference type="EMBL" id="MBP2706567.1"/>
    </source>
</evidence>
<gene>
    <name evidence="1" type="ORF">JOL79_22425</name>
</gene>
<accession>A0A940WND1</accession>
<evidence type="ECO:0000313" key="2">
    <source>
        <dbReference type="Proteomes" id="UP000674234"/>
    </source>
</evidence>
<dbReference type="AlphaFoldDB" id="A0A940WND1"/>
<proteinExistence type="predicted"/>